<dbReference type="PROSITE" id="PS50033">
    <property type="entry name" value="UBX"/>
    <property type="match status" value="1"/>
</dbReference>
<dbReference type="GO" id="GO:0005783">
    <property type="term" value="C:endoplasmic reticulum"/>
    <property type="evidence" value="ECO:0007669"/>
    <property type="project" value="TreeGrafter"/>
</dbReference>
<evidence type="ECO:0000256" key="1">
    <source>
        <dbReference type="SAM" id="MobiDB-lite"/>
    </source>
</evidence>
<evidence type="ECO:0000313" key="4">
    <source>
        <dbReference type="Proteomes" id="UP000799536"/>
    </source>
</evidence>
<dbReference type="Gene3D" id="3.10.20.90">
    <property type="entry name" value="Phosphatidylinositol 3-kinase Catalytic Subunit, Chain A, domain 1"/>
    <property type="match status" value="1"/>
</dbReference>
<feature type="compositionally biased region" description="Basic and acidic residues" evidence="1">
    <location>
        <begin position="189"/>
        <end position="240"/>
    </location>
</feature>
<dbReference type="Pfam" id="PF00789">
    <property type="entry name" value="UBX"/>
    <property type="match status" value="1"/>
</dbReference>
<dbReference type="InterPro" id="IPR029071">
    <property type="entry name" value="Ubiquitin-like_domsf"/>
</dbReference>
<evidence type="ECO:0000313" key="3">
    <source>
        <dbReference type="EMBL" id="KAF2205944.1"/>
    </source>
</evidence>
<accession>A0A9P4MU14</accession>
<feature type="compositionally biased region" description="Low complexity" evidence="1">
    <location>
        <begin position="174"/>
        <end position="183"/>
    </location>
</feature>
<feature type="compositionally biased region" description="Basic and acidic residues" evidence="1">
    <location>
        <begin position="425"/>
        <end position="436"/>
    </location>
</feature>
<reference evidence="3" key="1">
    <citation type="journal article" date="2020" name="Stud. Mycol.">
        <title>101 Dothideomycetes genomes: a test case for predicting lifestyles and emergence of pathogens.</title>
        <authorList>
            <person name="Haridas S."/>
            <person name="Albert R."/>
            <person name="Binder M."/>
            <person name="Bloem J."/>
            <person name="Labutti K."/>
            <person name="Salamov A."/>
            <person name="Andreopoulos B."/>
            <person name="Baker S."/>
            <person name="Barry K."/>
            <person name="Bills G."/>
            <person name="Bluhm B."/>
            <person name="Cannon C."/>
            <person name="Castanera R."/>
            <person name="Culley D."/>
            <person name="Daum C."/>
            <person name="Ezra D."/>
            <person name="Gonzalez J."/>
            <person name="Henrissat B."/>
            <person name="Kuo A."/>
            <person name="Liang C."/>
            <person name="Lipzen A."/>
            <person name="Lutzoni F."/>
            <person name="Magnuson J."/>
            <person name="Mondo S."/>
            <person name="Nolan M."/>
            <person name="Ohm R."/>
            <person name="Pangilinan J."/>
            <person name="Park H.-J."/>
            <person name="Ramirez L."/>
            <person name="Alfaro M."/>
            <person name="Sun H."/>
            <person name="Tritt A."/>
            <person name="Yoshinaga Y."/>
            <person name="Zwiers L.-H."/>
            <person name="Turgeon B."/>
            <person name="Goodwin S."/>
            <person name="Spatafora J."/>
            <person name="Crous P."/>
            <person name="Grigoriev I."/>
        </authorList>
    </citation>
    <scope>NUCLEOTIDE SEQUENCE</scope>
    <source>
        <strain evidence="3">ATCC 74209</strain>
    </source>
</reference>
<protein>
    <recommendedName>
        <fullName evidence="2">UBX domain-containing protein</fullName>
    </recommendedName>
</protein>
<sequence length="459" mass="49790">MFHEGDLQSGITRAISEQKSVACFVRDHTPESLKWENQWLHSAELSNLTQSAVILRLEAGSTEAGFLTAFCPISKTPSIVVIRNGQLQEQLVSGITEDEFIGRLSIAVAGEQIERIQPTSEATSPAGAAASIQAVAGDLREQAASTSARTEADAYTNVMAMSDRAKGKQKVDDSTSSPDSSSTQRAVQKARESLQRKKQGEQDELKRIQARIEADKAERKAQSEARKAERKFQEQQDTRKQSLPRSSSSKASSAKEVHLNVRLFDGHRISSIFPRTATLQDDVRPWIGREFSAKAENPNERHPPYMFKQILAPLPSKELSTSDEGAALGDIDLAPSATLVLIPVKRYVDAYGASGGGIVSGVTGLVGAVVGLVSSTVGYGWSTLSSLVAFGSQAQGGNPNEGKRLDSAPENPPATSAGSSVRVRTLADQRRGEPRRQFFYNGNQTNFEPNYDDNDESRR</sequence>
<dbReference type="AlphaFoldDB" id="A0A9P4MU14"/>
<feature type="domain" description="UBX" evidence="2">
    <location>
        <begin position="252"/>
        <end position="341"/>
    </location>
</feature>
<dbReference type="InterPro" id="IPR001012">
    <property type="entry name" value="UBX_dom"/>
</dbReference>
<dbReference type="GO" id="GO:0036503">
    <property type="term" value="P:ERAD pathway"/>
    <property type="evidence" value="ECO:0007669"/>
    <property type="project" value="TreeGrafter"/>
</dbReference>
<gene>
    <name evidence="3" type="ORF">GQ43DRAFT_384643</name>
</gene>
<proteinExistence type="predicted"/>
<feature type="compositionally biased region" description="Acidic residues" evidence="1">
    <location>
        <begin position="450"/>
        <end position="459"/>
    </location>
</feature>
<feature type="region of interest" description="Disordered" evidence="1">
    <location>
        <begin position="395"/>
        <end position="459"/>
    </location>
</feature>
<feature type="compositionally biased region" description="Basic and acidic residues" evidence="1">
    <location>
        <begin position="163"/>
        <end position="173"/>
    </location>
</feature>
<name>A0A9P4MU14_9PLEO</name>
<dbReference type="CDD" id="cd01767">
    <property type="entry name" value="UBX"/>
    <property type="match status" value="1"/>
</dbReference>
<keyword evidence="4" id="KW-1185">Reference proteome</keyword>
<comment type="caution">
    <text evidence="3">The sequence shown here is derived from an EMBL/GenBank/DDBJ whole genome shotgun (WGS) entry which is preliminary data.</text>
</comment>
<dbReference type="EMBL" id="ML993847">
    <property type="protein sequence ID" value="KAF2205944.1"/>
    <property type="molecule type" value="Genomic_DNA"/>
</dbReference>
<dbReference type="Pfam" id="PF23187">
    <property type="entry name" value="UBX7_N"/>
    <property type="match status" value="1"/>
</dbReference>
<dbReference type="PANTHER" id="PTHR46424">
    <property type="entry name" value="UBX DOMAIN-CONTAINING PROTEIN 4"/>
    <property type="match status" value="1"/>
</dbReference>
<dbReference type="OrthoDB" id="2445133at2759"/>
<dbReference type="PANTHER" id="PTHR46424:SF1">
    <property type="entry name" value="UBX DOMAIN-CONTAINING PROTEIN 4"/>
    <property type="match status" value="1"/>
</dbReference>
<dbReference type="Proteomes" id="UP000799536">
    <property type="component" value="Unassembled WGS sequence"/>
</dbReference>
<organism evidence="3 4">
    <name type="scientific">Delitschia confertaspora ATCC 74209</name>
    <dbReference type="NCBI Taxonomy" id="1513339"/>
    <lineage>
        <taxon>Eukaryota</taxon>
        <taxon>Fungi</taxon>
        <taxon>Dikarya</taxon>
        <taxon>Ascomycota</taxon>
        <taxon>Pezizomycotina</taxon>
        <taxon>Dothideomycetes</taxon>
        <taxon>Pleosporomycetidae</taxon>
        <taxon>Pleosporales</taxon>
        <taxon>Delitschiaceae</taxon>
        <taxon>Delitschia</taxon>
    </lineage>
</organism>
<dbReference type="SUPFAM" id="SSF54236">
    <property type="entry name" value="Ubiquitin-like"/>
    <property type="match status" value="1"/>
</dbReference>
<feature type="region of interest" description="Disordered" evidence="1">
    <location>
        <begin position="162"/>
        <end position="255"/>
    </location>
</feature>
<evidence type="ECO:0000259" key="2">
    <source>
        <dbReference type="PROSITE" id="PS50033"/>
    </source>
</evidence>